<feature type="compositionally biased region" description="Polar residues" evidence="1">
    <location>
        <begin position="133"/>
        <end position="145"/>
    </location>
</feature>
<dbReference type="AlphaFoldDB" id="A0A7Z0QI90"/>
<accession>A0A7Z0QI90</accession>
<dbReference type="KEGG" id="bban:J4G43_025670"/>
<gene>
    <name evidence="5" type="ORF">G6321_00025260</name>
    <name evidence="3" type="ORF">G6321_42965</name>
    <name evidence="4" type="ORF">J4G43_025670</name>
    <name evidence="2" type="ORF">J4G43_27680</name>
</gene>
<organism evidence="3">
    <name type="scientific">Bradyrhizobium barranii subsp. barranii</name>
    <dbReference type="NCBI Taxonomy" id="2823807"/>
    <lineage>
        <taxon>Bacteria</taxon>
        <taxon>Pseudomonadati</taxon>
        <taxon>Pseudomonadota</taxon>
        <taxon>Alphaproteobacteria</taxon>
        <taxon>Hyphomicrobiales</taxon>
        <taxon>Nitrobacteraceae</taxon>
        <taxon>Bradyrhizobium</taxon>
        <taxon>Bradyrhizobium barranii</taxon>
    </lineage>
</organism>
<feature type="region of interest" description="Disordered" evidence="1">
    <location>
        <begin position="125"/>
        <end position="199"/>
    </location>
</feature>
<dbReference type="EMBL" id="CP086136">
    <property type="protein sequence ID" value="UEM17322.1"/>
    <property type="molecule type" value="Genomic_DNA"/>
</dbReference>
<feature type="region of interest" description="Disordered" evidence="1">
    <location>
        <begin position="390"/>
        <end position="410"/>
    </location>
</feature>
<evidence type="ECO:0000313" key="3">
    <source>
        <dbReference type="EMBL" id="NYY94926.1"/>
    </source>
</evidence>
<reference evidence="6 7" key="4">
    <citation type="journal article" date="2022" name="Int. J. Syst. Evol. Microbiol.">
        <title>Strains of Bradyrhizobium barranii sp. nov. associated with legumes native to Canada are symbionts of soybeans and belong to different subspecies (subsp. barranii subsp. nov. and subsp. apii subsp. nov.) and symbiovars (sv. glycinearum and sv. septentrionale).</title>
        <authorList>
            <person name="Bromfield E.S.P."/>
            <person name="Cloutier S."/>
            <person name="Wasai-Hara S."/>
            <person name="Minamisawa K."/>
        </authorList>
    </citation>
    <scope>NUCLEOTIDE SEQUENCE [LARGE SCALE GENOMIC DNA]</scope>
    <source>
        <strain evidence="5 7">144S4</strain>
        <strain evidence="6">323S2</strain>
    </source>
</reference>
<reference evidence="3" key="2">
    <citation type="submission" date="2020-06" db="EMBL/GenBank/DDBJ databases">
        <title>Whole Genome Sequence of Bradyrhizobium sp. Strain 323S2.</title>
        <authorList>
            <person name="Bromfield E.S.P."/>
        </authorList>
    </citation>
    <scope>NUCLEOTIDE SEQUENCE [LARGE SCALE GENOMIC DNA]</scope>
    <source>
        <strain evidence="3">323S2</strain>
    </source>
</reference>
<evidence type="ECO:0000313" key="4">
    <source>
        <dbReference type="EMBL" id="UEM17322.1"/>
    </source>
</evidence>
<reference evidence="2" key="3">
    <citation type="submission" date="2021-03" db="EMBL/GenBank/DDBJ databases">
        <title>Whole Genome Sequence of Bradyrhizobium sp. Strain 144S4.</title>
        <authorList>
            <person name="Bromfield E.S.P."/>
            <person name="Cloutier S."/>
        </authorList>
    </citation>
    <scope>NUCLEOTIDE SEQUENCE [LARGE SCALE GENOMIC DNA]</scope>
    <source>
        <strain evidence="2">144S4</strain>
    </source>
</reference>
<name>A0A7Z0QI90_9BRAD</name>
<evidence type="ECO:0000256" key="1">
    <source>
        <dbReference type="SAM" id="MobiDB-lite"/>
    </source>
</evidence>
<protein>
    <submittedName>
        <fullName evidence="3">Helix-turn-helix domain-containing protein</fullName>
    </submittedName>
</protein>
<dbReference type="EMBL" id="JACBFH010000001">
    <property type="protein sequence ID" value="NYY94926.1"/>
    <property type="molecule type" value="Genomic_DNA"/>
</dbReference>
<dbReference type="Proteomes" id="UP000564836">
    <property type="component" value="Chromosome"/>
</dbReference>
<reference evidence="5 6" key="1">
    <citation type="journal article" date="2017" name="Syst. Appl. Microbiol.">
        <title>Soybeans inoculated with root zone soils of Canadian native legumes harbour diverse and novel Bradyrhizobium spp. that possess agricultural potential.</title>
        <authorList>
            <person name="Bromfield E.S.P."/>
            <person name="Cloutier S."/>
            <person name="Tambong J.T."/>
            <person name="Tran Thi T.V."/>
        </authorList>
    </citation>
    <scope>NUCLEOTIDE SEQUENCE [LARGE SCALE GENOMIC DNA]</scope>
    <source>
        <strain evidence="5 6">323S2</strain>
    </source>
</reference>
<evidence type="ECO:0000313" key="7">
    <source>
        <dbReference type="Proteomes" id="UP000664702"/>
    </source>
</evidence>
<feature type="compositionally biased region" description="Basic and acidic residues" evidence="1">
    <location>
        <begin position="176"/>
        <end position="185"/>
    </location>
</feature>
<dbReference type="RefSeq" id="WP_166341454.1">
    <property type="nucleotide sequence ID" value="NZ_CP086136.1"/>
</dbReference>
<proteinExistence type="predicted"/>
<sequence>MTTEKRRARRIAADEAHAWARNLRLNNPHAKLTLSMASLYVDGDGYCFVSIPTLSDDTELSTQTVRNRLAWLEQIGAIARLPQWIDEYGRRNGECKGKRTSDLIRLMLDVDPDVIEAAARGEFEGVSREVSPMPQTGLNPASETVSPAPALRQPYDSAEGLNSEPEPESSPKSPSRGREGDREDLQESEPADFEPAWQSWPGHQAMRRDLALAEFRLLEPDKQRLCRAAIVPFVEMLKRLKRDAVPNFHLWIRQRRFEEFPSARLPDPAPERHWIDGYELAGLQLAARIGSRPLRLAEDPERGRGLWSTRPPQPDLAAIAKFAGEDPQAWHQVELGTPQFAAWRDRLALWLGVEIEAERVWTEAFDPAVHNLPALHPNFRLRKSKQALRVPAPWPPHRDGSWSSEEGECA</sequence>
<dbReference type="EMBL" id="JAGEMI010000001">
    <property type="protein sequence ID" value="MBO1864569.1"/>
    <property type="molecule type" value="Genomic_DNA"/>
</dbReference>
<evidence type="ECO:0000313" key="2">
    <source>
        <dbReference type="EMBL" id="MBO1864569.1"/>
    </source>
</evidence>
<evidence type="ECO:0000313" key="6">
    <source>
        <dbReference type="Proteomes" id="UP000564836"/>
    </source>
</evidence>
<evidence type="ECO:0000313" key="5">
    <source>
        <dbReference type="EMBL" id="UGX98255.1"/>
    </source>
</evidence>
<dbReference type="EMBL" id="CP088280">
    <property type="protein sequence ID" value="UGX98255.1"/>
    <property type="molecule type" value="Genomic_DNA"/>
</dbReference>
<dbReference type="Proteomes" id="UP000664702">
    <property type="component" value="Chromosome"/>
</dbReference>